<feature type="domain" description="Dystroglycan-type cadherin-like" evidence="5">
    <location>
        <begin position="803"/>
        <end position="897"/>
    </location>
</feature>
<proteinExistence type="predicted"/>
<dbReference type="GO" id="GO:0030246">
    <property type="term" value="F:carbohydrate binding"/>
    <property type="evidence" value="ECO:0007669"/>
    <property type="project" value="InterPro"/>
</dbReference>
<evidence type="ECO:0000259" key="5">
    <source>
        <dbReference type="SMART" id="SM00736"/>
    </source>
</evidence>
<dbReference type="Gene3D" id="2.60.120.200">
    <property type="match status" value="1"/>
</dbReference>
<dbReference type="Pfam" id="PF05345">
    <property type="entry name" value="He_PIG"/>
    <property type="match status" value="3"/>
</dbReference>
<dbReference type="OrthoDB" id="9815414at2"/>
<dbReference type="RefSeq" id="WP_044618628.1">
    <property type="nucleotide sequence ID" value="NZ_CP007142.1"/>
</dbReference>
<keyword evidence="7" id="KW-1185">Reference proteome</keyword>
<dbReference type="InterPro" id="IPR026588">
    <property type="entry name" value="Choice_anch_A"/>
</dbReference>
<dbReference type="InterPro" id="IPR001220">
    <property type="entry name" value="Legume_lectin_dom"/>
</dbReference>
<sequence>MTKIVALPLCILLSLVSLSSIVSAQDFGVAQPYNALVFGDFTATASDVEGRLAAGGNISLLYYSIGQQLNTTLPDGVLIAGGDITFPNGHVYNGDILAGGSTDGVDQTVIDGMAEGATVTAGADLPIDFIAVQSELTQLSADLATLDANGTVVYQWGGVYMTAACDAKAQVFQLDGGQVLAANTFSVDLSCAPVDATYIFNIDGAAPGLTNMGLQSLESVRDHVVYNFYQATSLTLQSVGVQGSVLAPLADLDNPTGVIYGQLFANHWNGPMQINQVPFVGDLPEANEPPVITSTPTVKITNGEAYLYDVEATDPDDDELHYTLLQAPEGMLINPDSGAISWHASNVNGDTVSVEVAVSDPYDHADTQSYDITIIDVENSCVPDDAVVVNFDDFIDVTTLQINGDASTVASGDNQVLRLTPSQASQAGSAFLKQAIPLVDNNGFQASFSTFFSFRISNPNGVSDPDGQGADGLTFVVQTVSSEVGSTGGGIGYKGIPTSLGIEFDTYYNRSVDPDGNHIGIDLNGDMVSKDTVHIAQRMNDGDIWYSWVDYDGATQTLEVRLSLENTRPEQAMLSYHVDLTSVLETENAYLGFTSGTGSGYGDHDILSWQFINAYTPIGTCAQPYFTSVPPQQISAYDDYGYLPRVENGSDGTYTLLNAPSDMEIDSTYGLVSWTPTNDNIGTHRITLQYSTDGGLVTEQSFPLLVTNASRSAPEITTTPDQSLKLGESFAYTPEATDPNETGLQWQLIYGPEGMSFTGGTMSWTPVEDQMGINAVAVETMDAFSLRDIQYFNIDVTSTNQVPLVDPTNDEISLQAGDVLSYQINASDPDNDELSYTLFTQIDGLIVSGSGLMSWQSSEDLAEQALVIKVGVSDGHGGSTTFQLILNIEAAEVNHTPSIVSQPTSPAIVGEEYRYDVVARDADGDTLTFALITAPDGMTLSDAGALHWTATSNQVGSHAISLSVSDGQATVTQSYTLEVVEASPDNHYPVINSHPGSTAVVDQSYRYEFSATDADGDVLTYGILTGPDGMTMDVSGLLQWTPTTDQVGSHDVVLYADDGQGRSLQSYSIAVSAEALPLSATILISPEAVNPGDTVVINVFTSGGTGSPSSTLWVDDTEVALNAYGQAEIVTSATDAGIHSVSVQVSDGTTTILEASSYSVRVPQDNNAPVVSLNAPDIDSIISAPADVIGSVSDDNLYRYRVMISPKGQQAWQTIAEGSSNVSDAKVATLDPTMLINGQYDIVLYAEDVNGHTASDSTVIGVEGDLKVGNFSITLEDLNIPMAGIPIRLTRTYDSRRRFEDLDFGYGWSVGYQDVKVEESRTIGKFWSVNQYKRGPFNLIVDFCVEPQGAPVVTITLPTGEVERFEAAASPSCSTYQVINNVDLKFNPVGDTQSTLTALDDSSAYYSGGLLLETGYFSSPVDPDRYKLTTQSGYEYYLNQDFGIDKVVDPNGNTLTYTNNGIFHSSGKAITFNRDSKGRITSITDPNGHRLDYRYDNNGNLTVSEDALDAQTTYVYNRSHGLLDLVDPLGRTLIKNIYDDNGRLIAQEDNDGQRIDFNHDIAGRESVVSDRNGHTTFYYYDDMGNVTTRIDAAGETWEYRYDEHGNQLSETDPLGNVTEATFDADNNQLTQTDALGNTITYAYNSRGQETEITDALGNVYKNTYDSIGNLLMVTDPLGNIAGNNINKKGLVSKTTDALKNVTEYTYDSDGNKLTETHILATATTATDGGSTGNAGAVTTYTYDDNGNVLTETNAAGNTTTYVYDARNRVIETHYADGSVSQNEYDLAGQLIATIDALGHRTEMDYDAYGRVTETRYPDGTWEANTYDSEGNRLSTTDRLGQMTIYHYDALNRVIQTDLADGSSTYTSYDAVGRVISETDALGHITQYEYDAAGRRTAVINALDHRHSFAYDANGNLISETDANGHTTRYDYNALDQRTQTTYADGSSESDEYDALGRRTRHTDQAGITTDYSYDALGRLISVTDTEGNVTTYGYDNAGNKTRQTDAEGRETTWTYDSQGRITSRTLPMGQQERFTYDLNGNMATHTDFNGQETRYNYDENNQLTRIEYADDEIETFSYDVLGNRTSATDSQGTTKYQYDSQSRLIQETQPNGAVLSYQYDANGNKTRFSVTRNGLTDITRYGYDQLNRLESITTNDGTTTYGYDDVGNRTSLSYPNGTSQVYNYDSLNRLTELKTYNGNGTLVEQYSYTLDKTGRRIKIEELDGRSTEYSYDTLYRLTGETITDAINGDYTATYQYDKVGNRTYETVDGVQTAYTYDANDRLTESGGISYTYDDNGNTLTQTEDGVTTSYQYNAKNELIGVSKDDGSTTASYQYNIDGIRNQKTESGSTTEYVVDSNQAYAQVVQEISNGSTIVSYAYGDDLISQVRSGSTSYYHVDGLGSTRSLSDSNGDITDTYDYEAFGELLNQTGDTENSHLYAGEAKDETLGMYNLRFRWYNPEIGRFNKMDDWAGNAADPITLHKYLYAGNDPVQNIDPGGHFFGLAGFGAASNIQVELSNLQIDIGMSFLDSALNPDTAAASVGSNFKMLGLAALGGTGFKLLSKFSRKFRKACNMNSFNGDTLVATELGLKPIQDIRIGDKVWAYDEATGEKSLQTVVHLITGEGDKEIVNITLDSGEVIEATAGHPFYVPGLHDWVNAGELTLEQSLMDLDGENVTILKLVQTTEKTKVYNLTVANDHTYYVGEYGVLAHNAGICTKVVNWKSVKSFGHTFNTHGAGVKNTQKLIDRARSTGNAQGQWLDNQRAAEFLAVMSHSVDVPTTVRITPGLGQVITKEGEVLDTVWAIIVPSKNGIKTAYPVLK</sequence>
<dbReference type="Gene3D" id="2.60.40.10">
    <property type="entry name" value="Immunoglobulins"/>
    <property type="match status" value="5"/>
</dbReference>
<dbReference type="SUPFAM" id="SSF51294">
    <property type="entry name" value="Hedgehog/intein (Hint) domain"/>
    <property type="match status" value="1"/>
</dbReference>
<name>A0A0C5VTP6_9GAMM</name>
<dbReference type="STRING" id="1445510.YC6258_04641"/>
<evidence type="ECO:0000259" key="4">
    <source>
        <dbReference type="SMART" id="SM00306"/>
    </source>
</evidence>
<dbReference type="PROSITE" id="PS50817">
    <property type="entry name" value="INTEIN_N_TER"/>
    <property type="match status" value="1"/>
</dbReference>
<dbReference type="InterPro" id="IPR006530">
    <property type="entry name" value="YD"/>
</dbReference>
<keyword evidence="1" id="KW-0677">Repeat</keyword>
<protein>
    <submittedName>
        <fullName evidence="6">Rhs family protein</fullName>
    </submittedName>
</protein>
<dbReference type="SUPFAM" id="SSF49313">
    <property type="entry name" value="Cadherin-like"/>
    <property type="match status" value="5"/>
</dbReference>
<dbReference type="InterPro" id="IPR056823">
    <property type="entry name" value="TEN-like_YD-shell"/>
</dbReference>
<evidence type="ECO:0000256" key="1">
    <source>
        <dbReference type="ARBA" id="ARBA00022737"/>
    </source>
</evidence>
<dbReference type="InterPro" id="IPR006141">
    <property type="entry name" value="Intein_N"/>
</dbReference>
<dbReference type="Pfam" id="PF05593">
    <property type="entry name" value="RHS_repeat"/>
    <property type="match status" value="14"/>
</dbReference>
<dbReference type="Proteomes" id="UP000032266">
    <property type="component" value="Chromosome"/>
</dbReference>
<dbReference type="InterPro" id="IPR022385">
    <property type="entry name" value="Rhs_assc_core"/>
</dbReference>
<dbReference type="InterPro" id="IPR013783">
    <property type="entry name" value="Ig-like_fold"/>
</dbReference>
<dbReference type="SUPFAM" id="SSF69304">
    <property type="entry name" value="Tricorn protease N-terminal domain"/>
    <property type="match status" value="1"/>
</dbReference>
<dbReference type="GO" id="GO:0005509">
    <property type="term" value="F:calcium ion binding"/>
    <property type="evidence" value="ECO:0007669"/>
    <property type="project" value="InterPro"/>
</dbReference>
<dbReference type="InterPro" id="IPR006644">
    <property type="entry name" value="Cadg"/>
</dbReference>
<evidence type="ECO:0000313" key="7">
    <source>
        <dbReference type="Proteomes" id="UP000032266"/>
    </source>
</evidence>
<evidence type="ECO:0000313" key="6">
    <source>
        <dbReference type="EMBL" id="AJQ96673.1"/>
    </source>
</evidence>
<dbReference type="Pfam" id="PF25023">
    <property type="entry name" value="TEN_YD-shell"/>
    <property type="match status" value="1"/>
</dbReference>
<keyword evidence="3" id="KW-0732">Signal</keyword>
<dbReference type="CDD" id="cd06899">
    <property type="entry name" value="lectin_legume_LecRK_Arcelin_ConA"/>
    <property type="match status" value="1"/>
</dbReference>
<dbReference type="Pfam" id="PF20597">
    <property type="entry name" value="pAdhesive_15"/>
    <property type="match status" value="1"/>
</dbReference>
<dbReference type="Pfam" id="PF07591">
    <property type="entry name" value="PT-HINT"/>
    <property type="match status" value="1"/>
</dbReference>
<dbReference type="SMART" id="SM00736">
    <property type="entry name" value="CADG"/>
    <property type="match status" value="3"/>
</dbReference>
<reference evidence="6 7" key="1">
    <citation type="submission" date="2014-01" db="EMBL/GenBank/DDBJ databases">
        <title>Full genme sequencing of cellulolytic bacterium Gynuella sunshinyii YC6258T gen. nov., sp. nov.</title>
        <authorList>
            <person name="Khan H."/>
            <person name="Chung E.J."/>
            <person name="Chung Y.R."/>
        </authorList>
    </citation>
    <scope>NUCLEOTIDE SEQUENCE [LARGE SCALE GENOMIC DNA]</scope>
    <source>
        <strain evidence="6 7">YC6258</strain>
    </source>
</reference>
<gene>
    <name evidence="6" type="ORF">YC6258_04641</name>
</gene>
<feature type="domain" description="Dystroglycan-type cadherin-like" evidence="5">
    <location>
        <begin position="989"/>
        <end position="1080"/>
    </location>
</feature>
<dbReference type="InterPro" id="IPR013320">
    <property type="entry name" value="ConA-like_dom_sf"/>
</dbReference>
<dbReference type="PANTHER" id="PTHR32305">
    <property type="match status" value="1"/>
</dbReference>
<dbReference type="InterPro" id="IPR030934">
    <property type="entry name" value="Intein_C"/>
</dbReference>
<feature type="region of interest" description="Disordered" evidence="2">
    <location>
        <begin position="1939"/>
        <end position="1958"/>
    </location>
</feature>
<dbReference type="InterPro" id="IPR031325">
    <property type="entry name" value="RHS_repeat"/>
</dbReference>
<feature type="signal peptide" evidence="3">
    <location>
        <begin position="1"/>
        <end position="24"/>
    </location>
</feature>
<dbReference type="GO" id="GO:0016020">
    <property type="term" value="C:membrane"/>
    <property type="evidence" value="ECO:0007669"/>
    <property type="project" value="InterPro"/>
</dbReference>
<evidence type="ECO:0000256" key="2">
    <source>
        <dbReference type="SAM" id="MobiDB-lite"/>
    </source>
</evidence>
<dbReference type="Pfam" id="PF00139">
    <property type="entry name" value="Lectin_legB"/>
    <property type="match status" value="1"/>
</dbReference>
<dbReference type="GO" id="GO:0016539">
    <property type="term" value="P:intein-mediated protein splicing"/>
    <property type="evidence" value="ECO:0007669"/>
    <property type="project" value="InterPro"/>
</dbReference>
<dbReference type="InterPro" id="IPR050708">
    <property type="entry name" value="T6SS_VgrG/RHS"/>
</dbReference>
<dbReference type="Gene3D" id="2.170.16.10">
    <property type="entry name" value="Hedgehog/Intein (Hint) domain"/>
    <property type="match status" value="1"/>
</dbReference>
<dbReference type="NCBIfam" id="TIGR01443">
    <property type="entry name" value="intein_Cterm"/>
    <property type="match status" value="1"/>
</dbReference>
<dbReference type="InterPro" id="IPR036844">
    <property type="entry name" value="Hint_dom_sf"/>
</dbReference>
<feature type="region of interest" description="Disordered" evidence="2">
    <location>
        <begin position="1993"/>
        <end position="2012"/>
    </location>
</feature>
<evidence type="ECO:0000256" key="3">
    <source>
        <dbReference type="SAM" id="SignalP"/>
    </source>
</evidence>
<feature type="chain" id="PRO_5002183889" evidence="3">
    <location>
        <begin position="25"/>
        <end position="2819"/>
    </location>
</feature>
<dbReference type="SMART" id="SM00306">
    <property type="entry name" value="HintN"/>
    <property type="match status" value="1"/>
</dbReference>
<dbReference type="KEGG" id="gsn:YC6258_04641"/>
<dbReference type="Gene3D" id="2.180.10.10">
    <property type="entry name" value="RHS repeat-associated core"/>
    <property type="match status" value="4"/>
</dbReference>
<dbReference type="HOGENOM" id="CLU_226780_0_0_6"/>
<dbReference type="NCBIfam" id="TIGR04215">
    <property type="entry name" value="choice_anch_A"/>
    <property type="match status" value="1"/>
</dbReference>
<dbReference type="NCBIfam" id="TIGR01643">
    <property type="entry name" value="YD_repeat_2x"/>
    <property type="match status" value="13"/>
</dbReference>
<dbReference type="PANTHER" id="PTHR32305:SF15">
    <property type="entry name" value="PROTEIN RHSA-RELATED"/>
    <property type="match status" value="1"/>
</dbReference>
<dbReference type="PATRIC" id="fig|1445510.3.peg.4604"/>
<dbReference type="EMBL" id="CP007142">
    <property type="protein sequence ID" value="AJQ96673.1"/>
    <property type="molecule type" value="Genomic_DNA"/>
</dbReference>
<accession>A0A0C5VTP6</accession>
<organism evidence="6 7">
    <name type="scientific">Gynuella sunshinyii YC6258</name>
    <dbReference type="NCBI Taxonomy" id="1445510"/>
    <lineage>
        <taxon>Bacteria</taxon>
        <taxon>Pseudomonadati</taxon>
        <taxon>Pseudomonadota</taxon>
        <taxon>Gammaproteobacteria</taxon>
        <taxon>Oceanospirillales</taxon>
        <taxon>Saccharospirillaceae</taxon>
        <taxon>Gynuella</taxon>
    </lineage>
</organism>
<dbReference type="PROSITE" id="PS50818">
    <property type="entry name" value="INTEIN_C_TER"/>
    <property type="match status" value="1"/>
</dbReference>
<feature type="domain" description="Dystroglycan-type cadherin-like" evidence="5">
    <location>
        <begin position="899"/>
        <end position="986"/>
    </location>
</feature>
<dbReference type="InterPro" id="IPR015919">
    <property type="entry name" value="Cadherin-like_sf"/>
</dbReference>
<dbReference type="InterPro" id="IPR003587">
    <property type="entry name" value="Hint_dom_N"/>
</dbReference>
<dbReference type="NCBIfam" id="TIGR03696">
    <property type="entry name" value="Rhs_assc_core"/>
    <property type="match status" value="1"/>
</dbReference>
<dbReference type="CDD" id="cd00081">
    <property type="entry name" value="Hint"/>
    <property type="match status" value="1"/>
</dbReference>
<feature type="domain" description="Hint" evidence="4">
    <location>
        <begin position="2573"/>
        <end position="2670"/>
    </location>
</feature>
<dbReference type="SUPFAM" id="SSF49899">
    <property type="entry name" value="Concanavalin A-like lectins/glucanases"/>
    <property type="match status" value="1"/>
</dbReference>